<dbReference type="GeneID" id="62198508"/>
<organism evidence="2 3">
    <name type="scientific">Alternaria burnsii</name>
    <dbReference type="NCBI Taxonomy" id="1187904"/>
    <lineage>
        <taxon>Eukaryota</taxon>
        <taxon>Fungi</taxon>
        <taxon>Dikarya</taxon>
        <taxon>Ascomycota</taxon>
        <taxon>Pezizomycotina</taxon>
        <taxon>Dothideomycetes</taxon>
        <taxon>Pleosporomycetidae</taxon>
        <taxon>Pleosporales</taxon>
        <taxon>Pleosporineae</taxon>
        <taxon>Pleosporaceae</taxon>
        <taxon>Alternaria</taxon>
        <taxon>Alternaria sect. Alternaria</taxon>
    </lineage>
</organism>
<proteinExistence type="predicted"/>
<gene>
    <name evidence="2" type="ORF">GT037_000283</name>
</gene>
<accession>A0A8H7EJH0</accession>
<reference evidence="2" key="1">
    <citation type="submission" date="2020-01" db="EMBL/GenBank/DDBJ databases">
        <authorList>
            <person name="Feng Z.H.Z."/>
        </authorList>
    </citation>
    <scope>NUCLEOTIDE SEQUENCE</scope>
    <source>
        <strain evidence="2">CBS107.38</strain>
    </source>
</reference>
<dbReference type="Pfam" id="PF06985">
    <property type="entry name" value="HET"/>
    <property type="match status" value="1"/>
</dbReference>
<dbReference type="InterPro" id="IPR052895">
    <property type="entry name" value="HetReg/Transcr_Mod"/>
</dbReference>
<reference evidence="2" key="2">
    <citation type="submission" date="2020-08" db="EMBL/GenBank/DDBJ databases">
        <title>Draft Genome Sequence of Cumin Blight Pathogen Alternaria burnsii.</title>
        <authorList>
            <person name="Feng Z."/>
        </authorList>
    </citation>
    <scope>NUCLEOTIDE SEQUENCE</scope>
    <source>
        <strain evidence="2">CBS107.38</strain>
    </source>
</reference>
<comment type="caution">
    <text evidence="2">The sequence shown here is derived from an EMBL/GenBank/DDBJ whole genome shotgun (WGS) entry which is preliminary data.</text>
</comment>
<sequence length="502" mass="57309">MANDKQRGFVALPPPRHELKPFTHAPLDHLKASLRLIRVLEAISPEGYIQCEVRHATIEASYICLSYVWGEEGRGHTIILDKQPFRIRSNLYGFLVTARRKRRLLENWLWVDALSIDQTNVEERNHQVQQMGKIFSRAKEALSWLGNNSEIAAHLDRVEQAYIQGSNVDLDHHRGTIEYRQRLEFHQSEYWRRAWITQEVALACQVTLCAGLAEMTFELLPLSYFDGMPPTQKLQTRGRTGLKGRSLIYLINWFAAKESHERRDCIYSLLALCGEGSDLQVDYNSSETMLTRKIMECCNQSFCLCAIKIVVWTLGLHRPDFYDVGTQSLDLTSEPFAYMTLPVIRGAPPLWTHCSELDETSDSEPTRCNQHAVLSCIELSREEKMAVFVSSKGDILLVLFPKQICPSSSAALFEIQMIAGASHSTLVACDVYGRKTTKSLVNGISLKLDLRSMDELCQVFFSFKLLLNLIHGLYFPSVCHRVQFQGTQDIQFLREPLIRLCS</sequence>
<feature type="domain" description="Heterokaryon incompatibility" evidence="1">
    <location>
        <begin position="62"/>
        <end position="199"/>
    </location>
</feature>
<protein>
    <recommendedName>
        <fullName evidence="1">Heterokaryon incompatibility domain-containing protein</fullName>
    </recommendedName>
</protein>
<dbReference type="Proteomes" id="UP000596902">
    <property type="component" value="Unassembled WGS sequence"/>
</dbReference>
<evidence type="ECO:0000313" key="2">
    <source>
        <dbReference type="EMBL" id="KAF7681307.1"/>
    </source>
</evidence>
<name>A0A8H7EJH0_9PLEO</name>
<dbReference type="AlphaFoldDB" id="A0A8H7EJH0"/>
<dbReference type="PANTHER" id="PTHR24148">
    <property type="entry name" value="ANKYRIN REPEAT DOMAIN-CONTAINING PROTEIN 39 HOMOLOG-RELATED"/>
    <property type="match status" value="1"/>
</dbReference>
<dbReference type="EMBL" id="JAAABM010000001">
    <property type="protein sequence ID" value="KAF7681307.1"/>
    <property type="molecule type" value="Genomic_DNA"/>
</dbReference>
<keyword evidence="3" id="KW-1185">Reference proteome</keyword>
<evidence type="ECO:0000313" key="3">
    <source>
        <dbReference type="Proteomes" id="UP000596902"/>
    </source>
</evidence>
<dbReference type="RefSeq" id="XP_038791186.1">
    <property type="nucleotide sequence ID" value="XM_038925330.1"/>
</dbReference>
<dbReference type="InterPro" id="IPR010730">
    <property type="entry name" value="HET"/>
</dbReference>
<evidence type="ECO:0000259" key="1">
    <source>
        <dbReference type="Pfam" id="PF06985"/>
    </source>
</evidence>
<dbReference type="PANTHER" id="PTHR24148:SF73">
    <property type="entry name" value="HET DOMAIN PROTEIN (AFU_ORTHOLOGUE AFUA_8G01020)"/>
    <property type="match status" value="1"/>
</dbReference>